<feature type="compositionally biased region" description="Basic and acidic residues" evidence="1">
    <location>
        <begin position="195"/>
        <end position="206"/>
    </location>
</feature>
<evidence type="ECO:0000313" key="4">
    <source>
        <dbReference type="Proteomes" id="UP001174909"/>
    </source>
</evidence>
<protein>
    <recommendedName>
        <fullName evidence="2">Ras association domain-containing protein</fullName>
    </recommendedName>
</protein>
<dbReference type="InterPro" id="IPR048945">
    <property type="entry name" value="RASSF8/10_RA"/>
</dbReference>
<evidence type="ECO:0000259" key="2">
    <source>
        <dbReference type="Pfam" id="PF21712"/>
    </source>
</evidence>
<proteinExistence type="predicted"/>
<reference evidence="3" key="1">
    <citation type="submission" date="2023-03" db="EMBL/GenBank/DDBJ databases">
        <authorList>
            <person name="Steffen K."/>
            <person name="Cardenas P."/>
        </authorList>
    </citation>
    <scope>NUCLEOTIDE SEQUENCE</scope>
</reference>
<evidence type="ECO:0000313" key="3">
    <source>
        <dbReference type="EMBL" id="CAI8009301.1"/>
    </source>
</evidence>
<dbReference type="SUPFAM" id="SSF54236">
    <property type="entry name" value="Ubiquitin-like"/>
    <property type="match status" value="1"/>
</dbReference>
<feature type="compositionally biased region" description="Basic and acidic residues" evidence="1">
    <location>
        <begin position="224"/>
        <end position="239"/>
    </location>
</feature>
<dbReference type="InterPro" id="IPR029071">
    <property type="entry name" value="Ubiquitin-like_domsf"/>
</dbReference>
<accession>A0AA35REN7</accession>
<keyword evidence="4" id="KW-1185">Reference proteome</keyword>
<evidence type="ECO:0000256" key="1">
    <source>
        <dbReference type="SAM" id="MobiDB-lite"/>
    </source>
</evidence>
<gene>
    <name evidence="3" type="ORF">GBAR_LOCUS6271</name>
</gene>
<name>A0AA35REN7_GEOBA</name>
<feature type="region of interest" description="Disordered" evidence="1">
    <location>
        <begin position="189"/>
        <end position="217"/>
    </location>
</feature>
<dbReference type="AlphaFoldDB" id="A0AA35REN7"/>
<organism evidence="3 4">
    <name type="scientific">Geodia barretti</name>
    <name type="common">Barrett's horny sponge</name>
    <dbReference type="NCBI Taxonomy" id="519541"/>
    <lineage>
        <taxon>Eukaryota</taxon>
        <taxon>Metazoa</taxon>
        <taxon>Porifera</taxon>
        <taxon>Demospongiae</taxon>
        <taxon>Heteroscleromorpha</taxon>
        <taxon>Tetractinellida</taxon>
        <taxon>Astrophorina</taxon>
        <taxon>Geodiidae</taxon>
        <taxon>Geodia</taxon>
    </lineage>
</organism>
<feature type="domain" description="Ras association" evidence="2">
    <location>
        <begin position="28"/>
        <end position="83"/>
    </location>
</feature>
<dbReference type="Pfam" id="PF21712">
    <property type="entry name" value="RASSF8-10_RA"/>
    <property type="match status" value="1"/>
</dbReference>
<comment type="caution">
    <text evidence="3">The sequence shown here is derived from an EMBL/GenBank/DDBJ whole genome shotgun (WGS) entry which is preliminary data.</text>
</comment>
<feature type="region of interest" description="Disordered" evidence="1">
    <location>
        <begin position="224"/>
        <end position="243"/>
    </location>
</feature>
<dbReference type="EMBL" id="CASHTH010000942">
    <property type="protein sequence ID" value="CAI8009301.1"/>
    <property type="molecule type" value="Genomic_DNA"/>
</dbReference>
<dbReference type="Proteomes" id="UP001174909">
    <property type="component" value="Unassembled WGS sequence"/>
</dbReference>
<sequence length="317" mass="37114">MTSEEREGRAVCVSVDGSRRIVNGLDWKTTARDVIRSLRPRTTVPHILVESWQGCLRPIGEEEFVCQILEEWGEEARDVRLILMTSHSLPGHRYSRRVLDANKIYQAQRHGKVAANKRRCLSVKATPKRELGKEIARLVARAEVARERLTAVEELEKRRLDDPDFSELDLTPSEEEEWVALQEQLTEEEEEARELDERKKELRGKIETQSSDMAQVKRRSMELQRKLSQEKEKHERLNGGEEYEELEEAQEQVKRLRNELKIRHKMNQLQTNKACLIKTTENGFKFYFISADARGFRLDFSPRRRLFCLAIIVRGCE</sequence>
<dbReference type="Gene3D" id="3.10.20.90">
    <property type="entry name" value="Phosphatidylinositol 3-kinase Catalytic Subunit, Chain A, domain 1"/>
    <property type="match status" value="1"/>
</dbReference>